<dbReference type="AlphaFoldDB" id="A0A8J2SPV2"/>
<sequence>MRSMAAIRALLLLLCAAAFDYKSISVNAPRRIVTQDDIDAKFEEVDKPYALYPVDGPAEEGLCVLAEISLSSPGFEWKRDNYIVELLDDQAEPFAAVSLGICRAAVCAGEKIDFSFAVDIDMRAALLPEFGELEQGTTCACRVAVRRVVDKQLDYRTPDEKKAIIADRMRARAVKDSEAVAVALLRTAAQDALGPDWARDENLAEDAVPAFLLGNCDLRWVDA</sequence>
<organism evidence="2 3">
    <name type="scientific">Pelagomonas calceolata</name>
    <dbReference type="NCBI Taxonomy" id="35677"/>
    <lineage>
        <taxon>Eukaryota</taxon>
        <taxon>Sar</taxon>
        <taxon>Stramenopiles</taxon>
        <taxon>Ochrophyta</taxon>
        <taxon>Pelagophyceae</taxon>
        <taxon>Pelagomonadales</taxon>
        <taxon>Pelagomonadaceae</taxon>
        <taxon>Pelagomonas</taxon>
    </lineage>
</organism>
<name>A0A8J2SPV2_9STRA</name>
<keyword evidence="3" id="KW-1185">Reference proteome</keyword>
<accession>A0A8J2SPV2</accession>
<feature type="signal peptide" evidence="1">
    <location>
        <begin position="1"/>
        <end position="18"/>
    </location>
</feature>
<dbReference type="EMBL" id="CAKKNE010000003">
    <property type="protein sequence ID" value="CAH0370444.1"/>
    <property type="molecule type" value="Genomic_DNA"/>
</dbReference>
<keyword evidence="1" id="KW-0732">Signal</keyword>
<evidence type="ECO:0000313" key="2">
    <source>
        <dbReference type="EMBL" id="CAH0370444.1"/>
    </source>
</evidence>
<protein>
    <submittedName>
        <fullName evidence="2">Uncharacterized protein</fullName>
    </submittedName>
</protein>
<comment type="caution">
    <text evidence="2">The sequence shown here is derived from an EMBL/GenBank/DDBJ whole genome shotgun (WGS) entry which is preliminary data.</text>
</comment>
<evidence type="ECO:0000256" key="1">
    <source>
        <dbReference type="SAM" id="SignalP"/>
    </source>
</evidence>
<evidence type="ECO:0000313" key="3">
    <source>
        <dbReference type="Proteomes" id="UP000789595"/>
    </source>
</evidence>
<reference evidence="2" key="1">
    <citation type="submission" date="2021-11" db="EMBL/GenBank/DDBJ databases">
        <authorList>
            <consortium name="Genoscope - CEA"/>
            <person name="William W."/>
        </authorList>
    </citation>
    <scope>NUCLEOTIDE SEQUENCE</scope>
</reference>
<gene>
    <name evidence="2" type="ORF">PECAL_3P03330</name>
</gene>
<feature type="chain" id="PRO_5035324462" evidence="1">
    <location>
        <begin position="19"/>
        <end position="223"/>
    </location>
</feature>
<proteinExistence type="predicted"/>
<dbReference type="Proteomes" id="UP000789595">
    <property type="component" value="Unassembled WGS sequence"/>
</dbReference>